<gene>
    <name evidence="2" type="ORF">J3U88_20710</name>
</gene>
<dbReference type="Pfam" id="PF00535">
    <property type="entry name" value="Glycos_transf_2"/>
    <property type="match status" value="1"/>
</dbReference>
<dbReference type="InterPro" id="IPR029044">
    <property type="entry name" value="Nucleotide-diphossugar_trans"/>
</dbReference>
<dbReference type="Proteomes" id="UP000664417">
    <property type="component" value="Unassembled WGS sequence"/>
</dbReference>
<reference evidence="2" key="1">
    <citation type="submission" date="2021-03" db="EMBL/GenBank/DDBJ databases">
        <authorList>
            <person name="Wang G."/>
        </authorList>
    </citation>
    <scope>NUCLEOTIDE SEQUENCE</scope>
    <source>
        <strain evidence="2">KCTC 12899</strain>
    </source>
</reference>
<organism evidence="2 3">
    <name type="scientific">Acanthopleuribacter pedis</name>
    <dbReference type="NCBI Taxonomy" id="442870"/>
    <lineage>
        <taxon>Bacteria</taxon>
        <taxon>Pseudomonadati</taxon>
        <taxon>Acidobacteriota</taxon>
        <taxon>Holophagae</taxon>
        <taxon>Acanthopleuribacterales</taxon>
        <taxon>Acanthopleuribacteraceae</taxon>
        <taxon>Acanthopleuribacter</taxon>
    </lineage>
</organism>
<dbReference type="PANTHER" id="PTHR48090">
    <property type="entry name" value="UNDECAPRENYL-PHOSPHATE 4-DEOXY-4-FORMAMIDO-L-ARABINOSE TRANSFERASE-RELATED"/>
    <property type="match status" value="1"/>
</dbReference>
<dbReference type="InterPro" id="IPR050256">
    <property type="entry name" value="Glycosyltransferase_2"/>
</dbReference>
<dbReference type="EMBL" id="JAFREP010000020">
    <property type="protein sequence ID" value="MBO1320912.1"/>
    <property type="molecule type" value="Genomic_DNA"/>
</dbReference>
<dbReference type="PANTHER" id="PTHR48090:SF7">
    <property type="entry name" value="RFBJ PROTEIN"/>
    <property type="match status" value="1"/>
</dbReference>
<evidence type="ECO:0000259" key="1">
    <source>
        <dbReference type="Pfam" id="PF00535"/>
    </source>
</evidence>
<accession>A0A8J7U4R2</accession>
<dbReference type="CDD" id="cd04179">
    <property type="entry name" value="DPM_DPG-synthase_like"/>
    <property type="match status" value="1"/>
</dbReference>
<dbReference type="AlphaFoldDB" id="A0A8J7U4R2"/>
<dbReference type="SUPFAM" id="SSF53448">
    <property type="entry name" value="Nucleotide-diphospho-sugar transferases"/>
    <property type="match status" value="1"/>
</dbReference>
<evidence type="ECO:0000313" key="3">
    <source>
        <dbReference type="Proteomes" id="UP000664417"/>
    </source>
</evidence>
<protein>
    <submittedName>
        <fullName evidence="2">Glycosyltransferase family 2 protein</fullName>
    </submittedName>
</protein>
<dbReference type="Gene3D" id="3.90.550.10">
    <property type="entry name" value="Spore Coat Polysaccharide Biosynthesis Protein SpsA, Chain A"/>
    <property type="match status" value="1"/>
</dbReference>
<proteinExistence type="predicted"/>
<sequence>MYKGLSVTVVIPCLNEEDGIRAVLGAAPEWVDEVIVVDNGSTDRTADVARELGAFVVSEDLRGYGRAYMRGFKHAKTDIICTLDGDHSYPIHDLGRLLDVFLDYEVDFLSACRFPILNQESMSFKHWIGNKILSFAMALLFRFPIEDSQSGMWVFRRNILEKINLTSPGMAFSEEIKIEVIRNPEVRFKEEHIKYSARKGEIKLQPYRDGIRNLLFLARKRFLG</sequence>
<dbReference type="InterPro" id="IPR001173">
    <property type="entry name" value="Glyco_trans_2-like"/>
</dbReference>
<dbReference type="RefSeq" id="WP_207860887.1">
    <property type="nucleotide sequence ID" value="NZ_JAFREP010000020.1"/>
</dbReference>
<comment type="caution">
    <text evidence="2">The sequence shown here is derived from an EMBL/GenBank/DDBJ whole genome shotgun (WGS) entry which is preliminary data.</text>
</comment>
<name>A0A8J7U4R2_9BACT</name>
<feature type="domain" description="Glycosyltransferase 2-like" evidence="1">
    <location>
        <begin position="8"/>
        <end position="163"/>
    </location>
</feature>
<keyword evidence="3" id="KW-1185">Reference proteome</keyword>
<evidence type="ECO:0000313" key="2">
    <source>
        <dbReference type="EMBL" id="MBO1320912.1"/>
    </source>
</evidence>